<comment type="caution">
    <text evidence="1">The sequence shown here is derived from an EMBL/GenBank/DDBJ whole genome shotgun (WGS) entry which is preliminary data.</text>
</comment>
<keyword evidence="2" id="KW-1185">Reference proteome</keyword>
<dbReference type="EMBL" id="BONY01000059">
    <property type="protein sequence ID" value="GIH09000.1"/>
    <property type="molecule type" value="Genomic_DNA"/>
</dbReference>
<evidence type="ECO:0000313" key="1">
    <source>
        <dbReference type="EMBL" id="GIH09000.1"/>
    </source>
</evidence>
<dbReference type="AlphaFoldDB" id="A0A8J3QDX2"/>
<accession>A0A8J3QDX2</accession>
<gene>
    <name evidence="1" type="ORF">Rhe02_70670</name>
</gene>
<reference evidence="1" key="1">
    <citation type="submission" date="2021-01" db="EMBL/GenBank/DDBJ databases">
        <title>Whole genome shotgun sequence of Rhizocola hellebori NBRC 109834.</title>
        <authorList>
            <person name="Komaki H."/>
            <person name="Tamura T."/>
        </authorList>
    </citation>
    <scope>NUCLEOTIDE SEQUENCE</scope>
    <source>
        <strain evidence="1">NBRC 109834</strain>
    </source>
</reference>
<protein>
    <submittedName>
        <fullName evidence="1">Uncharacterized protein</fullName>
    </submittedName>
</protein>
<name>A0A8J3QDX2_9ACTN</name>
<evidence type="ECO:0000313" key="2">
    <source>
        <dbReference type="Proteomes" id="UP000612899"/>
    </source>
</evidence>
<proteinExistence type="predicted"/>
<sequence>MVEHLTDYRLVSEVEPELAGLLIKGLRAAGEGELADQVSQLRYHGRCECDSDSCRSFYTAPRTDGAYGPGHRNITLDVGDTHMVVVDVVEADIVFAEFI</sequence>
<organism evidence="1 2">
    <name type="scientific">Rhizocola hellebori</name>
    <dbReference type="NCBI Taxonomy" id="1392758"/>
    <lineage>
        <taxon>Bacteria</taxon>
        <taxon>Bacillati</taxon>
        <taxon>Actinomycetota</taxon>
        <taxon>Actinomycetes</taxon>
        <taxon>Micromonosporales</taxon>
        <taxon>Micromonosporaceae</taxon>
        <taxon>Rhizocola</taxon>
    </lineage>
</organism>
<dbReference type="Proteomes" id="UP000612899">
    <property type="component" value="Unassembled WGS sequence"/>
</dbReference>